<feature type="domain" description="HAMP" evidence="13">
    <location>
        <begin position="179"/>
        <end position="231"/>
    </location>
</feature>
<evidence type="ECO:0000259" key="12">
    <source>
        <dbReference type="PROSITE" id="PS50109"/>
    </source>
</evidence>
<dbReference type="RefSeq" id="WP_378251132.1">
    <property type="nucleotide sequence ID" value="NZ_JBHSKF010000023.1"/>
</dbReference>
<keyword evidence="14" id="KW-0067">ATP-binding</keyword>
<dbReference type="InterPro" id="IPR004358">
    <property type="entry name" value="Sig_transdc_His_kin-like_C"/>
</dbReference>
<dbReference type="InterPro" id="IPR036097">
    <property type="entry name" value="HisK_dim/P_sf"/>
</dbReference>
<evidence type="ECO:0000313" key="15">
    <source>
        <dbReference type="Proteomes" id="UP001596157"/>
    </source>
</evidence>
<dbReference type="Pfam" id="PF02518">
    <property type="entry name" value="HATPase_c"/>
    <property type="match status" value="1"/>
</dbReference>
<dbReference type="SUPFAM" id="SSF158472">
    <property type="entry name" value="HAMP domain-like"/>
    <property type="match status" value="1"/>
</dbReference>
<dbReference type="SMART" id="SM00387">
    <property type="entry name" value="HATPase_c"/>
    <property type="match status" value="1"/>
</dbReference>
<evidence type="ECO:0000259" key="13">
    <source>
        <dbReference type="PROSITE" id="PS50885"/>
    </source>
</evidence>
<comment type="subcellular location">
    <subcellularLocation>
        <location evidence="2">Cell membrane</location>
    </subcellularLocation>
</comment>
<evidence type="ECO:0000256" key="3">
    <source>
        <dbReference type="ARBA" id="ARBA00012438"/>
    </source>
</evidence>
<dbReference type="PROSITE" id="PS50109">
    <property type="entry name" value="HIS_KIN"/>
    <property type="match status" value="1"/>
</dbReference>
<dbReference type="InterPro" id="IPR036890">
    <property type="entry name" value="HATPase_C_sf"/>
</dbReference>
<dbReference type="SUPFAM" id="SSF47384">
    <property type="entry name" value="Homodimeric domain of signal transducing histidine kinase"/>
    <property type="match status" value="1"/>
</dbReference>
<keyword evidence="6 11" id="KW-0812">Transmembrane</keyword>
<dbReference type="EMBL" id="JBHSKF010000023">
    <property type="protein sequence ID" value="MFC5291216.1"/>
    <property type="molecule type" value="Genomic_DNA"/>
</dbReference>
<keyword evidence="5" id="KW-0808">Transferase</keyword>
<gene>
    <name evidence="14" type="ORF">ACFPM7_29550</name>
</gene>
<dbReference type="InterPro" id="IPR005467">
    <property type="entry name" value="His_kinase_dom"/>
</dbReference>
<evidence type="ECO:0000256" key="10">
    <source>
        <dbReference type="ARBA" id="ARBA00023136"/>
    </source>
</evidence>
<keyword evidence="15" id="KW-1185">Reference proteome</keyword>
<evidence type="ECO:0000256" key="8">
    <source>
        <dbReference type="ARBA" id="ARBA00022989"/>
    </source>
</evidence>
<dbReference type="Proteomes" id="UP001596157">
    <property type="component" value="Unassembled WGS sequence"/>
</dbReference>
<dbReference type="Pfam" id="PF00672">
    <property type="entry name" value="HAMP"/>
    <property type="match status" value="1"/>
</dbReference>
<feature type="domain" description="Histidine kinase" evidence="12">
    <location>
        <begin position="239"/>
        <end position="448"/>
    </location>
</feature>
<proteinExistence type="predicted"/>
<evidence type="ECO:0000256" key="2">
    <source>
        <dbReference type="ARBA" id="ARBA00004236"/>
    </source>
</evidence>
<dbReference type="GO" id="GO:0005524">
    <property type="term" value="F:ATP binding"/>
    <property type="evidence" value="ECO:0007669"/>
    <property type="project" value="UniProtKB-KW"/>
</dbReference>
<evidence type="ECO:0000256" key="9">
    <source>
        <dbReference type="ARBA" id="ARBA00023012"/>
    </source>
</evidence>
<dbReference type="Gene3D" id="1.10.287.130">
    <property type="match status" value="1"/>
</dbReference>
<dbReference type="PANTHER" id="PTHR45436:SF5">
    <property type="entry name" value="SENSOR HISTIDINE KINASE TRCS"/>
    <property type="match status" value="1"/>
</dbReference>
<name>A0ABW0EZ51_9PSEU</name>
<comment type="catalytic activity">
    <reaction evidence="1">
        <text>ATP + protein L-histidine = ADP + protein N-phospho-L-histidine.</text>
        <dbReference type="EC" id="2.7.13.3"/>
    </reaction>
</comment>
<evidence type="ECO:0000256" key="5">
    <source>
        <dbReference type="ARBA" id="ARBA00022679"/>
    </source>
</evidence>
<dbReference type="PRINTS" id="PR00344">
    <property type="entry name" value="BCTRLSENSOR"/>
</dbReference>
<comment type="caution">
    <text evidence="14">The sequence shown here is derived from an EMBL/GenBank/DDBJ whole genome shotgun (WGS) entry which is preliminary data.</text>
</comment>
<keyword evidence="8 11" id="KW-1133">Transmembrane helix</keyword>
<sequence>MRRLPLHLRVMVWFGLVSLAVCSALAVLTWNMATGYMLDQRERAALNQATANSRLVAGALDEGGLRELVTGLGAELESAVMVIDGGRVITGGNLIDPTRLPREFTDLVTSGTPVRQRTMLDGAVVLAVGLTMPQSTAAYVEVFPLRELDRTFRYLGWMLTVGAACGGLAGAVLGRWAARHALAPLGRMIEAAGRAARGDLSVRLPDAGDADLIPLARAFNDTAEGLERRVARDARFAGDVSHELRSPLTTMLNAMAVLRRRRGELPPGALPAVDLLDNELHRFRRLVGDLLEISRTDPEADALDPELIDLAQLVREAISVLPTSRAVLDVTGSPRVHADRRSLERIVTNLVDNANQHGGGLVRVGVSGDGRTARVEVDDDGPGVPADQRDTVFERFARGAPADRGHSGGVGLGLALVSQHVHRHGGTVTVTDRPGGGARFTVEFPEATP</sequence>
<feature type="transmembrane region" description="Helical" evidence="11">
    <location>
        <begin position="154"/>
        <end position="178"/>
    </location>
</feature>
<dbReference type="SMART" id="SM00388">
    <property type="entry name" value="HisKA"/>
    <property type="match status" value="1"/>
</dbReference>
<keyword evidence="10 11" id="KW-0472">Membrane</keyword>
<dbReference type="InterPro" id="IPR003661">
    <property type="entry name" value="HisK_dim/P_dom"/>
</dbReference>
<dbReference type="CDD" id="cd00082">
    <property type="entry name" value="HisKA"/>
    <property type="match status" value="1"/>
</dbReference>
<evidence type="ECO:0000313" key="14">
    <source>
        <dbReference type="EMBL" id="MFC5291216.1"/>
    </source>
</evidence>
<dbReference type="InterPro" id="IPR003660">
    <property type="entry name" value="HAMP_dom"/>
</dbReference>
<accession>A0ABW0EZ51</accession>
<dbReference type="PANTHER" id="PTHR45436">
    <property type="entry name" value="SENSOR HISTIDINE KINASE YKOH"/>
    <property type="match status" value="1"/>
</dbReference>
<dbReference type="Gene3D" id="6.10.340.10">
    <property type="match status" value="1"/>
</dbReference>
<evidence type="ECO:0000256" key="4">
    <source>
        <dbReference type="ARBA" id="ARBA00022553"/>
    </source>
</evidence>
<dbReference type="CDD" id="cd06225">
    <property type="entry name" value="HAMP"/>
    <property type="match status" value="1"/>
</dbReference>
<evidence type="ECO:0000256" key="11">
    <source>
        <dbReference type="SAM" id="Phobius"/>
    </source>
</evidence>
<reference evidence="15" key="1">
    <citation type="journal article" date="2019" name="Int. J. Syst. Evol. Microbiol.">
        <title>The Global Catalogue of Microorganisms (GCM) 10K type strain sequencing project: providing services to taxonomists for standard genome sequencing and annotation.</title>
        <authorList>
            <consortium name="The Broad Institute Genomics Platform"/>
            <consortium name="The Broad Institute Genome Sequencing Center for Infectious Disease"/>
            <person name="Wu L."/>
            <person name="Ma J."/>
        </authorList>
    </citation>
    <scope>NUCLEOTIDE SEQUENCE [LARGE SCALE GENOMIC DNA]</scope>
    <source>
        <strain evidence="15">CCUG 59778</strain>
    </source>
</reference>
<dbReference type="SMART" id="SM00304">
    <property type="entry name" value="HAMP"/>
    <property type="match status" value="1"/>
</dbReference>
<dbReference type="Gene3D" id="3.30.565.10">
    <property type="entry name" value="Histidine kinase-like ATPase, C-terminal domain"/>
    <property type="match status" value="1"/>
</dbReference>
<dbReference type="InterPro" id="IPR050428">
    <property type="entry name" value="TCS_sensor_his_kinase"/>
</dbReference>
<organism evidence="14 15">
    <name type="scientific">Actinokineospora guangxiensis</name>
    <dbReference type="NCBI Taxonomy" id="1490288"/>
    <lineage>
        <taxon>Bacteria</taxon>
        <taxon>Bacillati</taxon>
        <taxon>Actinomycetota</taxon>
        <taxon>Actinomycetes</taxon>
        <taxon>Pseudonocardiales</taxon>
        <taxon>Pseudonocardiaceae</taxon>
        <taxon>Actinokineospora</taxon>
    </lineage>
</organism>
<protein>
    <recommendedName>
        <fullName evidence="3">histidine kinase</fullName>
        <ecNumber evidence="3">2.7.13.3</ecNumber>
    </recommendedName>
</protein>
<keyword evidence="14" id="KW-0547">Nucleotide-binding</keyword>
<dbReference type="InterPro" id="IPR003594">
    <property type="entry name" value="HATPase_dom"/>
</dbReference>
<dbReference type="Pfam" id="PF00512">
    <property type="entry name" value="HisKA"/>
    <property type="match status" value="1"/>
</dbReference>
<evidence type="ECO:0000256" key="1">
    <source>
        <dbReference type="ARBA" id="ARBA00000085"/>
    </source>
</evidence>
<dbReference type="CDD" id="cd00075">
    <property type="entry name" value="HATPase"/>
    <property type="match status" value="1"/>
</dbReference>
<evidence type="ECO:0000256" key="6">
    <source>
        <dbReference type="ARBA" id="ARBA00022692"/>
    </source>
</evidence>
<feature type="transmembrane region" description="Helical" evidence="11">
    <location>
        <begin position="12"/>
        <end position="33"/>
    </location>
</feature>
<keyword evidence="7" id="KW-0418">Kinase</keyword>
<keyword evidence="4" id="KW-0597">Phosphoprotein</keyword>
<keyword evidence="9" id="KW-0902">Two-component regulatory system</keyword>
<dbReference type="SUPFAM" id="SSF55874">
    <property type="entry name" value="ATPase domain of HSP90 chaperone/DNA topoisomerase II/histidine kinase"/>
    <property type="match status" value="1"/>
</dbReference>
<dbReference type="PROSITE" id="PS50885">
    <property type="entry name" value="HAMP"/>
    <property type="match status" value="1"/>
</dbReference>
<evidence type="ECO:0000256" key="7">
    <source>
        <dbReference type="ARBA" id="ARBA00022777"/>
    </source>
</evidence>
<dbReference type="EC" id="2.7.13.3" evidence="3"/>